<feature type="region of interest" description="Disordered" evidence="2">
    <location>
        <begin position="54"/>
        <end position="75"/>
    </location>
</feature>
<accession>A0A0K2SPP9</accession>
<keyword evidence="1" id="KW-1005">Bacterial flagellum biogenesis</keyword>
<evidence type="ECO:0000313" key="3">
    <source>
        <dbReference type="EMBL" id="BAS28799.1"/>
    </source>
</evidence>
<dbReference type="AlphaFoldDB" id="A0A0K2SPP9"/>
<dbReference type="Pfam" id="PF05130">
    <property type="entry name" value="FlgN"/>
    <property type="match status" value="1"/>
</dbReference>
<organism evidence="3 4">
    <name type="scientific">Limnochorda pilosa</name>
    <dbReference type="NCBI Taxonomy" id="1555112"/>
    <lineage>
        <taxon>Bacteria</taxon>
        <taxon>Bacillati</taxon>
        <taxon>Bacillota</taxon>
        <taxon>Limnochordia</taxon>
        <taxon>Limnochordales</taxon>
        <taxon>Limnochordaceae</taxon>
        <taxon>Limnochorda</taxon>
    </lineage>
</organism>
<sequence length="143" mass="16167">MSRPDAPGASASLRRLEALLRRQQEAIRKRRPERLLETTEALEAEMTRWVTASGARDQGGAVASPQEVAAVTDRAQVAPQWSDADRRRLQRVRSLQQANQALLEQEAAWVHFMLEHLRPGLQTYSGDGRLQQAEPRVIIDRHV</sequence>
<dbReference type="GO" id="GO:0044780">
    <property type="term" value="P:bacterial-type flagellum assembly"/>
    <property type="evidence" value="ECO:0007669"/>
    <property type="project" value="InterPro"/>
</dbReference>
<dbReference type="Proteomes" id="UP000065807">
    <property type="component" value="Chromosome"/>
</dbReference>
<protein>
    <recommendedName>
        <fullName evidence="5">Flagellar protein FlgN</fullName>
    </recommendedName>
</protein>
<dbReference type="EMBL" id="AP014924">
    <property type="protein sequence ID" value="BAS28799.1"/>
    <property type="molecule type" value="Genomic_DNA"/>
</dbReference>
<reference evidence="4" key="1">
    <citation type="submission" date="2015-07" db="EMBL/GenBank/DDBJ databases">
        <title>Complete genome sequence and phylogenetic analysis of Limnochorda pilosa.</title>
        <authorList>
            <person name="Watanabe M."/>
            <person name="Kojima H."/>
            <person name="Fukui M."/>
        </authorList>
    </citation>
    <scope>NUCLEOTIDE SEQUENCE [LARGE SCALE GENOMIC DNA]</scope>
    <source>
        <strain evidence="4">HC45</strain>
    </source>
</reference>
<dbReference type="RefSeq" id="WP_068139682.1">
    <property type="nucleotide sequence ID" value="NZ_AP014924.1"/>
</dbReference>
<dbReference type="InterPro" id="IPR007809">
    <property type="entry name" value="FlgN-like"/>
</dbReference>
<name>A0A0K2SPP9_LIMPI</name>
<evidence type="ECO:0008006" key="5">
    <source>
        <dbReference type="Google" id="ProtNLM"/>
    </source>
</evidence>
<dbReference type="STRING" id="1555112.LIP_2970"/>
<dbReference type="InterPro" id="IPR036679">
    <property type="entry name" value="FlgN-like_sf"/>
</dbReference>
<proteinExistence type="predicted"/>
<dbReference type="SUPFAM" id="SSF140566">
    <property type="entry name" value="FlgN-like"/>
    <property type="match status" value="1"/>
</dbReference>
<evidence type="ECO:0000313" key="4">
    <source>
        <dbReference type="Proteomes" id="UP000065807"/>
    </source>
</evidence>
<evidence type="ECO:0000256" key="2">
    <source>
        <dbReference type="SAM" id="MobiDB-lite"/>
    </source>
</evidence>
<evidence type="ECO:0000256" key="1">
    <source>
        <dbReference type="ARBA" id="ARBA00022795"/>
    </source>
</evidence>
<gene>
    <name evidence="3" type="ORF">LIP_2970</name>
</gene>
<reference evidence="4" key="2">
    <citation type="journal article" date="2016" name="Int. J. Syst. Evol. Microbiol.">
        <title>Complete genome sequence and cell structure of Limnochorda pilosa, a Gram-negative spore-former within the phylum Firmicutes.</title>
        <authorList>
            <person name="Watanabe M."/>
            <person name="Kojima H."/>
            <person name="Fukui M."/>
        </authorList>
    </citation>
    <scope>NUCLEOTIDE SEQUENCE [LARGE SCALE GENOMIC DNA]</scope>
    <source>
        <strain evidence="4">HC45</strain>
    </source>
</reference>
<keyword evidence="4" id="KW-1185">Reference proteome</keyword>
<dbReference type="KEGG" id="lpil:LIP_2970"/>